<sequence>MQSHFVPRTGNNPPFQRTPASPLIVADRSSSKSPPLIESRRAPFRNLTGRGRKVEVIFVSSFAARTSVIQQNQCYPGCVAVILPPLKDDIKRLPPILLDIVDYRFIVLIHHSASLVELFIKLEKSLSF</sequence>
<dbReference type="EMBL" id="BPLR01005918">
    <property type="protein sequence ID" value="GIY06038.1"/>
    <property type="molecule type" value="Genomic_DNA"/>
</dbReference>
<organism evidence="2 3">
    <name type="scientific">Caerostris extrusa</name>
    <name type="common">Bark spider</name>
    <name type="synonym">Caerostris bankana</name>
    <dbReference type="NCBI Taxonomy" id="172846"/>
    <lineage>
        <taxon>Eukaryota</taxon>
        <taxon>Metazoa</taxon>
        <taxon>Ecdysozoa</taxon>
        <taxon>Arthropoda</taxon>
        <taxon>Chelicerata</taxon>
        <taxon>Arachnida</taxon>
        <taxon>Araneae</taxon>
        <taxon>Araneomorphae</taxon>
        <taxon>Entelegynae</taxon>
        <taxon>Araneoidea</taxon>
        <taxon>Araneidae</taxon>
        <taxon>Caerostris</taxon>
    </lineage>
</organism>
<comment type="caution">
    <text evidence="2">The sequence shown here is derived from an EMBL/GenBank/DDBJ whole genome shotgun (WGS) entry which is preliminary data.</text>
</comment>
<dbReference type="Proteomes" id="UP001054945">
    <property type="component" value="Unassembled WGS sequence"/>
</dbReference>
<keyword evidence="3" id="KW-1185">Reference proteome</keyword>
<accession>A0AAV4Q7M5</accession>
<gene>
    <name evidence="2" type="ORF">CEXT_372201</name>
</gene>
<name>A0AAV4Q7M5_CAEEX</name>
<feature type="compositionally biased region" description="Polar residues" evidence="1">
    <location>
        <begin position="1"/>
        <end position="19"/>
    </location>
</feature>
<dbReference type="AlphaFoldDB" id="A0AAV4Q7M5"/>
<evidence type="ECO:0000256" key="1">
    <source>
        <dbReference type="SAM" id="MobiDB-lite"/>
    </source>
</evidence>
<evidence type="ECO:0000313" key="2">
    <source>
        <dbReference type="EMBL" id="GIY06038.1"/>
    </source>
</evidence>
<reference evidence="2 3" key="1">
    <citation type="submission" date="2021-06" db="EMBL/GenBank/DDBJ databases">
        <title>Caerostris extrusa draft genome.</title>
        <authorList>
            <person name="Kono N."/>
            <person name="Arakawa K."/>
        </authorList>
    </citation>
    <scope>NUCLEOTIDE SEQUENCE [LARGE SCALE GENOMIC DNA]</scope>
</reference>
<evidence type="ECO:0000313" key="3">
    <source>
        <dbReference type="Proteomes" id="UP001054945"/>
    </source>
</evidence>
<feature type="region of interest" description="Disordered" evidence="1">
    <location>
        <begin position="1"/>
        <end position="37"/>
    </location>
</feature>
<proteinExistence type="predicted"/>
<protein>
    <submittedName>
        <fullName evidence="2">Uncharacterized protein</fullName>
    </submittedName>
</protein>